<protein>
    <recommendedName>
        <fullName evidence="3">ParB/Sulfiredoxin domain-containing protein</fullName>
    </recommendedName>
</protein>
<evidence type="ECO:0000313" key="2">
    <source>
        <dbReference type="EMBL" id="GAH43307.1"/>
    </source>
</evidence>
<accession>X1FE90</accession>
<evidence type="ECO:0008006" key="3">
    <source>
        <dbReference type="Google" id="ProtNLM"/>
    </source>
</evidence>
<dbReference type="AlphaFoldDB" id="X1FE90"/>
<organism evidence="2">
    <name type="scientific">marine sediment metagenome</name>
    <dbReference type="NCBI Taxonomy" id="412755"/>
    <lineage>
        <taxon>unclassified sequences</taxon>
        <taxon>metagenomes</taxon>
        <taxon>ecological metagenomes</taxon>
    </lineage>
</organism>
<sequence>MPQPKLKTDSEFSRLLPPANREEKEQLKAQLIAEGGPRDPICTWGETIVDGHRRYELCRELDLPYRTQELEFSGRPAAKRWLLEHQLARRNLAPHHRAFFLTTLLQLEHSIDKAGGKKRREGAAKAVARKTGVSERTVYRAQEDAETMEAGPESIQEEFPGLPGPEALAEIAQREVPELRQTVQHELSRKVKRQKQRAGAKGLAIRRLGGLKRMVDGLKRDRKIAKAVHHQVIGLLNRVGTMLSGKTEGAAAERGDSSDTM</sequence>
<gene>
    <name evidence="2" type="ORF">S03H2_14307</name>
</gene>
<dbReference type="EMBL" id="BARU01007260">
    <property type="protein sequence ID" value="GAH43307.1"/>
    <property type="molecule type" value="Genomic_DNA"/>
</dbReference>
<proteinExistence type="predicted"/>
<feature type="region of interest" description="Disordered" evidence="1">
    <location>
        <begin position="1"/>
        <end position="24"/>
    </location>
</feature>
<name>X1FE90_9ZZZZ</name>
<feature type="compositionally biased region" description="Basic and acidic residues" evidence="1">
    <location>
        <begin position="1"/>
        <end position="12"/>
    </location>
</feature>
<comment type="caution">
    <text evidence="2">The sequence shown here is derived from an EMBL/GenBank/DDBJ whole genome shotgun (WGS) entry which is preliminary data.</text>
</comment>
<evidence type="ECO:0000256" key="1">
    <source>
        <dbReference type="SAM" id="MobiDB-lite"/>
    </source>
</evidence>
<reference evidence="2" key="1">
    <citation type="journal article" date="2014" name="Front. Microbiol.">
        <title>High frequency of phylogenetically diverse reductive dehalogenase-homologous genes in deep subseafloor sedimentary metagenomes.</title>
        <authorList>
            <person name="Kawai M."/>
            <person name="Futagami T."/>
            <person name="Toyoda A."/>
            <person name="Takaki Y."/>
            <person name="Nishi S."/>
            <person name="Hori S."/>
            <person name="Arai W."/>
            <person name="Tsubouchi T."/>
            <person name="Morono Y."/>
            <person name="Uchiyama I."/>
            <person name="Ito T."/>
            <person name="Fujiyama A."/>
            <person name="Inagaki F."/>
            <person name="Takami H."/>
        </authorList>
    </citation>
    <scope>NUCLEOTIDE SEQUENCE</scope>
    <source>
        <strain evidence="2">Expedition CK06-06</strain>
    </source>
</reference>